<dbReference type="Pfam" id="PF04607">
    <property type="entry name" value="RelA_SpoT"/>
    <property type="match status" value="1"/>
</dbReference>
<dbReference type="GO" id="GO:0016301">
    <property type="term" value="F:kinase activity"/>
    <property type="evidence" value="ECO:0007669"/>
    <property type="project" value="UniProtKB-KW"/>
</dbReference>
<dbReference type="PANTHER" id="PTHR47837">
    <property type="entry name" value="GTP PYROPHOSPHOKINASE YJBM"/>
    <property type="match status" value="1"/>
</dbReference>
<organism evidence="9 10">
    <name type="scientific">Holzapfeliella floricola DSM 23037 = JCM 16512</name>
    <dbReference type="NCBI Taxonomy" id="1423744"/>
    <lineage>
        <taxon>Bacteria</taxon>
        <taxon>Bacillati</taxon>
        <taxon>Bacillota</taxon>
        <taxon>Bacilli</taxon>
        <taxon>Lactobacillales</taxon>
        <taxon>Lactobacillaceae</taxon>
        <taxon>Holzapfeliella</taxon>
    </lineage>
</organism>
<dbReference type="FunFam" id="3.30.460.10:FF:000012">
    <property type="entry name" value="GTP pyrophosphokinase YjbM"/>
    <property type="match status" value="1"/>
</dbReference>
<dbReference type="Gene3D" id="3.30.460.10">
    <property type="entry name" value="Beta Polymerase, domain 2"/>
    <property type="match status" value="1"/>
</dbReference>
<dbReference type="RefSeq" id="WP_056974368.1">
    <property type="nucleotide sequence ID" value="NZ_AYZL01000010.1"/>
</dbReference>
<evidence type="ECO:0000256" key="7">
    <source>
        <dbReference type="ARBA" id="ARBA00022840"/>
    </source>
</evidence>
<dbReference type="InterPro" id="IPR052366">
    <property type="entry name" value="GTP_Pyrophosphokinase"/>
</dbReference>
<name>A0A0R2DK98_9LACO</name>
<keyword evidence="10" id="KW-1185">Reference proteome</keyword>
<dbReference type="InterPro" id="IPR043519">
    <property type="entry name" value="NT_sf"/>
</dbReference>
<dbReference type="Gene3D" id="1.10.287.860">
    <property type="entry name" value="Nucleotidyltransferase"/>
    <property type="match status" value="1"/>
</dbReference>
<evidence type="ECO:0000313" key="9">
    <source>
        <dbReference type="EMBL" id="KRN04510.1"/>
    </source>
</evidence>
<dbReference type="PATRIC" id="fig|1423744.4.peg.191"/>
<keyword evidence="7" id="KW-0067">ATP-binding</keyword>
<dbReference type="UniPathway" id="UPA00908">
    <property type="reaction ID" value="UER00884"/>
</dbReference>
<comment type="pathway">
    <text evidence="1">Purine metabolism; ppGpp biosynthesis; ppGpp from GTP: step 1/2.</text>
</comment>
<dbReference type="Proteomes" id="UP000051378">
    <property type="component" value="Unassembled WGS sequence"/>
</dbReference>
<dbReference type="SUPFAM" id="SSF81301">
    <property type="entry name" value="Nucleotidyltransferase"/>
    <property type="match status" value="1"/>
</dbReference>
<evidence type="ECO:0000256" key="5">
    <source>
        <dbReference type="ARBA" id="ARBA00022741"/>
    </source>
</evidence>
<dbReference type="OrthoDB" id="9789634at2"/>
<feature type="domain" description="RelA/SpoT" evidence="8">
    <location>
        <begin position="44"/>
        <end position="166"/>
    </location>
</feature>
<sequence>MIKNWKKFLWPYQQAVNELKVKFRGLRVSYLDQTNHSPIEFVTGRVKPVESIEEKLTRRYVSEELIEQDLQDIAGIRIMCPFIEDVYQVIDVIHSRTDMTVVEERDYIENDKPSGYRSYHMVIEYPVYQYNEEKKVVLAEIQLRTLSMNFWATLEHSLNYKYPADYAPEIKDRLKEVAQKAYELDVEMSAIREEIETSHKRQELTKNLKQ</sequence>
<dbReference type="InterPro" id="IPR007685">
    <property type="entry name" value="RelA_SpoT"/>
</dbReference>
<dbReference type="STRING" id="1423744.FC86_GL000187"/>
<keyword evidence="4" id="KW-0808">Transferase</keyword>
<accession>A0A0R2DK98</accession>
<evidence type="ECO:0000256" key="2">
    <source>
        <dbReference type="ARBA" id="ARBA00007476"/>
    </source>
</evidence>
<comment type="caution">
    <text evidence="9">The sequence shown here is derived from an EMBL/GenBank/DDBJ whole genome shotgun (WGS) entry which is preliminary data.</text>
</comment>
<dbReference type="SMART" id="SM00954">
    <property type="entry name" value="RelA_SpoT"/>
    <property type="match status" value="1"/>
</dbReference>
<dbReference type="EMBL" id="AYZL01000010">
    <property type="protein sequence ID" value="KRN04510.1"/>
    <property type="molecule type" value="Genomic_DNA"/>
</dbReference>
<evidence type="ECO:0000313" key="10">
    <source>
        <dbReference type="Proteomes" id="UP000051378"/>
    </source>
</evidence>
<gene>
    <name evidence="9" type="ORF">FC86_GL000187</name>
</gene>
<dbReference type="CDD" id="cd05399">
    <property type="entry name" value="NT_Rel-Spo_like"/>
    <property type="match status" value="1"/>
</dbReference>
<proteinExistence type="inferred from homology"/>
<dbReference type="PANTHER" id="PTHR47837:SF2">
    <property type="entry name" value="GTP PYROPHOSPHOKINASE YWAC"/>
    <property type="match status" value="1"/>
</dbReference>
<comment type="subunit">
    <text evidence="3">Homotetramer.</text>
</comment>
<dbReference type="AlphaFoldDB" id="A0A0R2DK98"/>
<protein>
    <submittedName>
        <fullName evidence="9">GTP diphosphokinase</fullName>
    </submittedName>
</protein>
<keyword evidence="5" id="KW-0547">Nucleotide-binding</keyword>
<keyword evidence="6 9" id="KW-0418">Kinase</keyword>
<dbReference type="GO" id="GO:0005524">
    <property type="term" value="F:ATP binding"/>
    <property type="evidence" value="ECO:0007669"/>
    <property type="project" value="UniProtKB-KW"/>
</dbReference>
<reference evidence="9 10" key="1">
    <citation type="journal article" date="2015" name="Genome Announc.">
        <title>Expanding the biotechnology potential of lactobacilli through comparative genomics of 213 strains and associated genera.</title>
        <authorList>
            <person name="Sun Z."/>
            <person name="Harris H.M."/>
            <person name="McCann A."/>
            <person name="Guo C."/>
            <person name="Argimon S."/>
            <person name="Zhang W."/>
            <person name="Yang X."/>
            <person name="Jeffery I.B."/>
            <person name="Cooney J.C."/>
            <person name="Kagawa T.F."/>
            <person name="Liu W."/>
            <person name="Song Y."/>
            <person name="Salvetti E."/>
            <person name="Wrobel A."/>
            <person name="Rasinkangas P."/>
            <person name="Parkhill J."/>
            <person name="Rea M.C."/>
            <person name="O'Sullivan O."/>
            <person name="Ritari J."/>
            <person name="Douillard F.P."/>
            <person name="Paul Ross R."/>
            <person name="Yang R."/>
            <person name="Briner A.E."/>
            <person name="Felis G.E."/>
            <person name="de Vos W.M."/>
            <person name="Barrangou R."/>
            <person name="Klaenhammer T.R."/>
            <person name="Caufield P.W."/>
            <person name="Cui Y."/>
            <person name="Zhang H."/>
            <person name="O'Toole P.W."/>
        </authorList>
    </citation>
    <scope>NUCLEOTIDE SEQUENCE [LARGE SCALE GENOMIC DNA]</scope>
    <source>
        <strain evidence="9 10">DSM 23037</strain>
    </source>
</reference>
<evidence type="ECO:0000256" key="1">
    <source>
        <dbReference type="ARBA" id="ARBA00004976"/>
    </source>
</evidence>
<comment type="similarity">
    <text evidence="2">Belongs to the RelA/SpoT family.</text>
</comment>
<dbReference type="GO" id="GO:0015970">
    <property type="term" value="P:guanosine tetraphosphate biosynthetic process"/>
    <property type="evidence" value="ECO:0007669"/>
    <property type="project" value="UniProtKB-UniPathway"/>
</dbReference>
<evidence type="ECO:0000256" key="6">
    <source>
        <dbReference type="ARBA" id="ARBA00022777"/>
    </source>
</evidence>
<evidence type="ECO:0000256" key="4">
    <source>
        <dbReference type="ARBA" id="ARBA00022679"/>
    </source>
</evidence>
<evidence type="ECO:0000259" key="8">
    <source>
        <dbReference type="SMART" id="SM00954"/>
    </source>
</evidence>
<evidence type="ECO:0000256" key="3">
    <source>
        <dbReference type="ARBA" id="ARBA00011881"/>
    </source>
</evidence>